<reference evidence="2 3" key="1">
    <citation type="submission" date="2019-07" db="EMBL/GenBank/DDBJ databases">
        <title>Genome sequencing of Parabacteroides distasonis iSURF_7.</title>
        <authorList>
            <person name="Degefu H.N."/>
            <person name="Ruoff K.L."/>
            <person name="Price C.E."/>
            <person name="Valls R.A."/>
            <person name="O'Toole G.A."/>
        </authorList>
    </citation>
    <scope>NUCLEOTIDE SEQUENCE [LARGE SCALE GENOMIC DNA]</scope>
    <source>
        <strain evidence="2 3">CFPLTA003_1B</strain>
    </source>
</reference>
<dbReference type="PANTHER" id="PTHR43581">
    <property type="entry name" value="ATP/GTP PHOSPHATASE"/>
    <property type="match status" value="1"/>
</dbReference>
<dbReference type="InterPro" id="IPR041685">
    <property type="entry name" value="AAA_GajA/Old/RecF-like"/>
</dbReference>
<dbReference type="GO" id="GO:0016887">
    <property type="term" value="F:ATP hydrolysis activity"/>
    <property type="evidence" value="ECO:0007669"/>
    <property type="project" value="InterPro"/>
</dbReference>
<comment type="caution">
    <text evidence="2">The sequence shown here is derived from an EMBL/GenBank/DDBJ whole genome shotgun (WGS) entry which is preliminary data.</text>
</comment>
<protein>
    <submittedName>
        <fullName evidence="2">AAA family ATPase</fullName>
    </submittedName>
</protein>
<proteinExistence type="predicted"/>
<sequence length="549" mass="64889">MRIHKVYIEKFKNLQQFEIRLDPNEMNTVLLGKNATGKSNFIEVLVLIFKYLDLEKEPPKEINLKYKIEYECRGKKIFVDYLNGKYVFNIGSRTTINGKEVWLTEVQSISKAEFFRKKNEYLPKYVFTYYSGISNRLKDHFDEHQKKFYDKIIDADATKDNVDELRRLFYVQLVHSYFVLMAFFTYETNETKQFLQKYLFIEDLESILFKFQKPYFAANKKFQNLFMWGAKGLVREFLDKLWELSLAPIDVEEPYKESFRDKGNKKREFLYLFIQDKNKLQSLAKFYKGGNTELFKALESTYISDLIYEVKVRIRKRNVDGNITFKELSEGEQQLLTVLGLLRFTRDEETLILLDEPDTHLNPLWKWEYLNLLKAVVKKDTTTDNKDDTTQVILNTHDPLVIGSMDKNQVRIFKRESETGKITAEQPDISPKGLGVAGILTSELFELPTTLDAGTQEKLNEKNQLTVKQAMGELTTPEIEHLRNLSNELTELGFSRTFRDPLYQRFIIALSQREEFKFKSYSNEELERQNKIALEILDELLKERKEDKK</sequence>
<accession>A0A5C6KBW5</accession>
<dbReference type="GO" id="GO:0005524">
    <property type="term" value="F:ATP binding"/>
    <property type="evidence" value="ECO:0007669"/>
    <property type="project" value="InterPro"/>
</dbReference>
<dbReference type="AlphaFoldDB" id="A0A5C6KBW5"/>
<dbReference type="Gene3D" id="3.40.50.300">
    <property type="entry name" value="P-loop containing nucleotide triphosphate hydrolases"/>
    <property type="match status" value="2"/>
</dbReference>
<dbReference type="RefSeq" id="WP_146376037.1">
    <property type="nucleotide sequence ID" value="NZ_VOHW01000016.1"/>
</dbReference>
<dbReference type="Proteomes" id="UP000315827">
    <property type="component" value="Unassembled WGS sequence"/>
</dbReference>
<organism evidence="2 3">
    <name type="scientific">Parabacteroides distasonis</name>
    <dbReference type="NCBI Taxonomy" id="823"/>
    <lineage>
        <taxon>Bacteria</taxon>
        <taxon>Pseudomonadati</taxon>
        <taxon>Bacteroidota</taxon>
        <taxon>Bacteroidia</taxon>
        <taxon>Bacteroidales</taxon>
        <taxon>Tannerellaceae</taxon>
        <taxon>Parabacteroides</taxon>
    </lineage>
</organism>
<dbReference type="InterPro" id="IPR027417">
    <property type="entry name" value="P-loop_NTPase"/>
</dbReference>
<dbReference type="SUPFAM" id="SSF52540">
    <property type="entry name" value="P-loop containing nucleoside triphosphate hydrolases"/>
    <property type="match status" value="1"/>
</dbReference>
<dbReference type="InterPro" id="IPR051396">
    <property type="entry name" value="Bact_Antivir_Def_Nuclease"/>
</dbReference>
<dbReference type="Pfam" id="PF13175">
    <property type="entry name" value="AAA_15"/>
    <property type="match status" value="1"/>
</dbReference>
<gene>
    <name evidence="2" type="ORF">FSA05_19030</name>
</gene>
<dbReference type="PANTHER" id="PTHR43581:SF4">
    <property type="entry name" value="ATP_GTP PHOSPHATASE"/>
    <property type="match status" value="1"/>
</dbReference>
<evidence type="ECO:0000259" key="1">
    <source>
        <dbReference type="Pfam" id="PF13175"/>
    </source>
</evidence>
<dbReference type="EMBL" id="VOHW01000016">
    <property type="protein sequence ID" value="TWV59078.1"/>
    <property type="molecule type" value="Genomic_DNA"/>
</dbReference>
<name>A0A5C6KBW5_PARDI</name>
<evidence type="ECO:0000313" key="3">
    <source>
        <dbReference type="Proteomes" id="UP000315827"/>
    </source>
</evidence>
<evidence type="ECO:0000313" key="2">
    <source>
        <dbReference type="EMBL" id="TWV59078.1"/>
    </source>
</evidence>
<feature type="domain" description="Endonuclease GajA/Old nuclease/RecF-like AAA" evidence="1">
    <location>
        <begin position="1"/>
        <end position="400"/>
    </location>
</feature>